<dbReference type="InterPro" id="IPR050093">
    <property type="entry name" value="ABC_SmlMolc_Importer"/>
</dbReference>
<proteinExistence type="predicted"/>
<evidence type="ECO:0000256" key="1">
    <source>
        <dbReference type="ARBA" id="ARBA00022448"/>
    </source>
</evidence>
<comment type="caution">
    <text evidence="5">The sequence shown here is derived from an EMBL/GenBank/DDBJ whole genome shotgun (WGS) entry which is preliminary data.</text>
</comment>
<dbReference type="SUPFAM" id="SSF52540">
    <property type="entry name" value="P-loop containing nucleoside triphosphate hydrolases"/>
    <property type="match status" value="1"/>
</dbReference>
<dbReference type="PROSITE" id="PS00211">
    <property type="entry name" value="ABC_TRANSPORTER_1"/>
    <property type="match status" value="1"/>
</dbReference>
<keyword evidence="1" id="KW-0813">Transport</keyword>
<evidence type="ECO:0000313" key="6">
    <source>
        <dbReference type="Proteomes" id="UP001519306"/>
    </source>
</evidence>
<evidence type="ECO:0000259" key="4">
    <source>
        <dbReference type="PROSITE" id="PS50893"/>
    </source>
</evidence>
<dbReference type="PANTHER" id="PTHR42781:SF4">
    <property type="entry name" value="SPERMIDINE_PUTRESCINE IMPORT ATP-BINDING PROTEIN POTA"/>
    <property type="match status" value="1"/>
</dbReference>
<dbReference type="SMART" id="SM00382">
    <property type="entry name" value="AAA"/>
    <property type="match status" value="1"/>
</dbReference>
<accession>A0ABS4KCD2</accession>
<protein>
    <submittedName>
        <fullName evidence="5">NitT/TauT family transport system ATP-binding protein</fullName>
    </submittedName>
</protein>
<name>A0ABS4KCD2_9FIRM</name>
<evidence type="ECO:0000256" key="3">
    <source>
        <dbReference type="ARBA" id="ARBA00022840"/>
    </source>
</evidence>
<dbReference type="InterPro" id="IPR027417">
    <property type="entry name" value="P-loop_NTPase"/>
</dbReference>
<evidence type="ECO:0000313" key="5">
    <source>
        <dbReference type="EMBL" id="MBP2025424.1"/>
    </source>
</evidence>
<reference evidence="5 6" key="1">
    <citation type="submission" date="2021-03" db="EMBL/GenBank/DDBJ databases">
        <title>Genomic Encyclopedia of Type Strains, Phase IV (KMG-IV): sequencing the most valuable type-strain genomes for metagenomic binning, comparative biology and taxonomic classification.</title>
        <authorList>
            <person name="Goeker M."/>
        </authorList>
    </citation>
    <scope>NUCLEOTIDE SEQUENCE [LARGE SCALE GENOMIC DNA]</scope>
    <source>
        <strain evidence="5 6">DSM 27563</strain>
    </source>
</reference>
<dbReference type="PROSITE" id="PS50893">
    <property type="entry name" value="ABC_TRANSPORTER_2"/>
    <property type="match status" value="1"/>
</dbReference>
<dbReference type="Pfam" id="PF00005">
    <property type="entry name" value="ABC_tran"/>
    <property type="match status" value="1"/>
</dbReference>
<gene>
    <name evidence="5" type="ORF">J2Z71_000954</name>
</gene>
<keyword evidence="3 5" id="KW-0067">ATP-binding</keyword>
<keyword evidence="6" id="KW-1185">Reference proteome</keyword>
<organism evidence="5 6">
    <name type="scientific">Peptoniphilus stercorisuis</name>
    <dbReference type="NCBI Taxonomy" id="1436965"/>
    <lineage>
        <taxon>Bacteria</taxon>
        <taxon>Bacillati</taxon>
        <taxon>Bacillota</taxon>
        <taxon>Tissierellia</taxon>
        <taxon>Tissierellales</taxon>
        <taxon>Peptoniphilaceae</taxon>
        <taxon>Peptoniphilus</taxon>
    </lineage>
</organism>
<sequence length="196" mass="22332">MNILIKNLYKSFDDEIVIKNLNLEINSFDRVALVGKSGIGKTTFLRMLLGDLKADSGEIIFSEEPKYSVVFQENLLFENRSIYENIKFVKSANRDIVEKYLDILGVKGLLDKKVSQLSGGMKRRVSILRAIVYSGNIYILDEALREVDLETRDKIIYLLNESISCPLIFTTHDENDIKDLSATKVVNLETGEIYNL</sequence>
<dbReference type="InterPro" id="IPR003593">
    <property type="entry name" value="AAA+_ATPase"/>
</dbReference>
<dbReference type="Gene3D" id="3.40.50.300">
    <property type="entry name" value="P-loop containing nucleotide triphosphate hydrolases"/>
    <property type="match status" value="1"/>
</dbReference>
<dbReference type="EMBL" id="JAGGLJ010000007">
    <property type="protein sequence ID" value="MBP2025424.1"/>
    <property type="molecule type" value="Genomic_DNA"/>
</dbReference>
<evidence type="ECO:0000256" key="2">
    <source>
        <dbReference type="ARBA" id="ARBA00022741"/>
    </source>
</evidence>
<dbReference type="InterPro" id="IPR017871">
    <property type="entry name" value="ABC_transporter-like_CS"/>
</dbReference>
<dbReference type="GO" id="GO:0005524">
    <property type="term" value="F:ATP binding"/>
    <property type="evidence" value="ECO:0007669"/>
    <property type="project" value="UniProtKB-KW"/>
</dbReference>
<dbReference type="Proteomes" id="UP001519306">
    <property type="component" value="Unassembled WGS sequence"/>
</dbReference>
<feature type="domain" description="ABC transporter" evidence="4">
    <location>
        <begin position="3"/>
        <end position="196"/>
    </location>
</feature>
<keyword evidence="2" id="KW-0547">Nucleotide-binding</keyword>
<dbReference type="PANTHER" id="PTHR42781">
    <property type="entry name" value="SPERMIDINE/PUTRESCINE IMPORT ATP-BINDING PROTEIN POTA"/>
    <property type="match status" value="1"/>
</dbReference>
<dbReference type="RefSeq" id="WP_210060714.1">
    <property type="nucleotide sequence ID" value="NZ_JAGGLJ010000007.1"/>
</dbReference>
<dbReference type="InterPro" id="IPR003439">
    <property type="entry name" value="ABC_transporter-like_ATP-bd"/>
</dbReference>